<organism evidence="2 3">
    <name type="scientific">Chryseobacterium gambrini</name>
    <dbReference type="NCBI Taxonomy" id="373672"/>
    <lineage>
        <taxon>Bacteria</taxon>
        <taxon>Pseudomonadati</taxon>
        <taxon>Bacteroidota</taxon>
        <taxon>Flavobacteriia</taxon>
        <taxon>Flavobacteriales</taxon>
        <taxon>Weeksellaceae</taxon>
        <taxon>Chryseobacterium group</taxon>
        <taxon>Chryseobacterium</taxon>
    </lineage>
</organism>
<feature type="transmembrane region" description="Helical" evidence="1">
    <location>
        <begin position="260"/>
        <end position="279"/>
    </location>
</feature>
<feature type="transmembrane region" description="Helical" evidence="1">
    <location>
        <begin position="315"/>
        <end position="335"/>
    </location>
</feature>
<gene>
    <name evidence="2" type="ORF">QX233_13160</name>
</gene>
<feature type="transmembrane region" description="Helical" evidence="1">
    <location>
        <begin position="50"/>
        <end position="68"/>
    </location>
</feature>
<evidence type="ECO:0000256" key="1">
    <source>
        <dbReference type="SAM" id="Phobius"/>
    </source>
</evidence>
<feature type="transmembrane region" description="Helical" evidence="1">
    <location>
        <begin position="167"/>
        <end position="188"/>
    </location>
</feature>
<feature type="transmembrane region" description="Helical" evidence="1">
    <location>
        <begin position="220"/>
        <end position="240"/>
    </location>
</feature>
<feature type="transmembrane region" description="Helical" evidence="1">
    <location>
        <begin position="104"/>
        <end position="123"/>
    </location>
</feature>
<evidence type="ECO:0000313" key="3">
    <source>
        <dbReference type="Proteomes" id="UP001225933"/>
    </source>
</evidence>
<dbReference type="EMBL" id="JAUHGV010000015">
    <property type="protein sequence ID" value="MDN4013419.1"/>
    <property type="molecule type" value="Genomic_DNA"/>
</dbReference>
<dbReference type="AlphaFoldDB" id="A0AAJ1R6Y5"/>
<dbReference type="SUPFAM" id="SSF103473">
    <property type="entry name" value="MFS general substrate transporter"/>
    <property type="match status" value="1"/>
</dbReference>
<keyword evidence="1" id="KW-0472">Membrane</keyword>
<dbReference type="InterPro" id="IPR036259">
    <property type="entry name" value="MFS_trans_sf"/>
</dbReference>
<feature type="transmembrane region" description="Helical" evidence="1">
    <location>
        <begin position="12"/>
        <end position="30"/>
    </location>
</feature>
<name>A0AAJ1R6Y5_9FLAO</name>
<accession>A0AAJ1R6Y5</accession>
<feature type="transmembrane region" description="Helical" evidence="1">
    <location>
        <begin position="387"/>
        <end position="410"/>
    </location>
</feature>
<dbReference type="Proteomes" id="UP001225933">
    <property type="component" value="Unassembled WGS sequence"/>
</dbReference>
<dbReference type="Pfam" id="PF18943">
    <property type="entry name" value="DUF5690"/>
    <property type="match status" value="1"/>
</dbReference>
<keyword evidence="1" id="KW-1133">Transmembrane helix</keyword>
<comment type="caution">
    <text evidence="2">The sequence shown here is derived from an EMBL/GenBank/DDBJ whole genome shotgun (WGS) entry which is preliminary data.</text>
</comment>
<feature type="transmembrane region" description="Helical" evidence="1">
    <location>
        <begin position="355"/>
        <end position="375"/>
    </location>
</feature>
<dbReference type="RefSeq" id="WP_214590003.1">
    <property type="nucleotide sequence ID" value="NZ_JAUHGV010000015.1"/>
</dbReference>
<feature type="transmembrane region" description="Helical" evidence="1">
    <location>
        <begin position="80"/>
        <end position="98"/>
    </location>
</feature>
<keyword evidence="1" id="KW-0812">Transmembrane</keyword>
<reference evidence="2" key="1">
    <citation type="submission" date="2023-06" db="EMBL/GenBank/DDBJ databases">
        <title>Two Chryseobacterium gambrini strains from China.</title>
        <authorList>
            <person name="Zeng J."/>
            <person name="Wu Y."/>
        </authorList>
    </citation>
    <scope>NUCLEOTIDE SEQUENCE</scope>
    <source>
        <strain evidence="2">SQ219</strain>
    </source>
</reference>
<feature type="transmembrane region" description="Helical" evidence="1">
    <location>
        <begin position="291"/>
        <end position="309"/>
    </location>
</feature>
<sequence length="433" mass="49459">MIKAVNKKTAVTLKAAFAAFGVYFCMYGFRKPFTVASFEGLSYFGIDYKVLIIIAQVMGYFISKFLGIKFISELKPENRIFYLFIFIVVAELALLGFAVIPAPYNILCMFINGIPLGMIWGIVFSYIEGRKTTEIIGLFLCSSFVVSSGFTKSAGKFLMDTFSVSEFWMPFSAGLLFIIPLLIFGLMLEKLPQPTEEDILLKNKREPLHKAERKKIIQQFLVPMVCITLLYVSLTVLRDFRDNFNREIWDNLHIRFSSSVFTLTEIPIAVMVLLILGFMVKIKNNRKAFAWYHYLLFGGILTVGFSTFLFESTVISPFLWMVLSGFGMYLCYIPFNGIYFDRMIAAFNIKGNVGFLIYLVDSFGYLGSVLILLYKNFGSPQTSWLNFYIRLNYIIVAIVLISSFIALVAFRRKSGKNEINKKPYISFDPSKSI</sequence>
<evidence type="ECO:0000313" key="2">
    <source>
        <dbReference type="EMBL" id="MDN4013419.1"/>
    </source>
</evidence>
<protein>
    <submittedName>
        <fullName evidence="2">DUF5690 family protein</fullName>
    </submittedName>
</protein>
<proteinExistence type="predicted"/>
<feature type="transmembrane region" description="Helical" evidence="1">
    <location>
        <begin position="135"/>
        <end position="155"/>
    </location>
</feature>
<dbReference type="InterPro" id="IPR043745">
    <property type="entry name" value="DUF5690"/>
</dbReference>